<accession>A0ABR9ZX83</accession>
<proteinExistence type="predicted"/>
<evidence type="ECO:0000313" key="2">
    <source>
        <dbReference type="Proteomes" id="UP000614200"/>
    </source>
</evidence>
<comment type="caution">
    <text evidence="1">The sequence shown here is derived from an EMBL/GenBank/DDBJ whole genome shotgun (WGS) entry which is preliminary data.</text>
</comment>
<gene>
    <name evidence="1" type="ORF">ISU02_18435</name>
</gene>
<evidence type="ECO:0000313" key="1">
    <source>
        <dbReference type="EMBL" id="MBF4695082.1"/>
    </source>
</evidence>
<dbReference type="Proteomes" id="UP000614200">
    <property type="component" value="Unassembled WGS sequence"/>
</dbReference>
<keyword evidence="2" id="KW-1185">Reference proteome</keyword>
<sequence length="107" mass="11967">MCNLISKASLVLGINCADATLLAVMLNKGLGTLQIDLDRDKLGNKLTISAWLDDNEDNPPNWSPVEVMDEKNSEMSYQELAERLGLLSKESFEKKSNQYYDGEPIPF</sequence>
<reference evidence="1 2" key="1">
    <citation type="submission" date="2020-11" db="EMBL/GenBank/DDBJ databases">
        <title>Fusibacter basophilias sp. nov.</title>
        <authorList>
            <person name="Qiu D."/>
        </authorList>
    </citation>
    <scope>NUCLEOTIDE SEQUENCE [LARGE SCALE GENOMIC DNA]</scope>
    <source>
        <strain evidence="1 2">Q10-2</strain>
    </source>
</reference>
<dbReference type="RefSeq" id="WP_194703319.1">
    <property type="nucleotide sequence ID" value="NZ_JADKNH010000012.1"/>
</dbReference>
<organism evidence="1 2">
    <name type="scientific">Fusibacter ferrireducens</name>
    <dbReference type="NCBI Taxonomy" id="2785058"/>
    <lineage>
        <taxon>Bacteria</taxon>
        <taxon>Bacillati</taxon>
        <taxon>Bacillota</taxon>
        <taxon>Clostridia</taxon>
        <taxon>Eubacteriales</taxon>
        <taxon>Eubacteriales Family XII. Incertae Sedis</taxon>
        <taxon>Fusibacter</taxon>
    </lineage>
</organism>
<dbReference type="EMBL" id="JADKNH010000012">
    <property type="protein sequence ID" value="MBF4695082.1"/>
    <property type="molecule type" value="Genomic_DNA"/>
</dbReference>
<name>A0ABR9ZX83_9FIRM</name>
<protein>
    <submittedName>
        <fullName evidence="1">Uncharacterized protein</fullName>
    </submittedName>
</protein>